<evidence type="ECO:0000256" key="1">
    <source>
        <dbReference type="SAM" id="Phobius"/>
    </source>
</evidence>
<name>A0A9D3UGH1_9ROSI</name>
<reference evidence="2 3" key="1">
    <citation type="journal article" date="2021" name="Plant Biotechnol. J.">
        <title>Multi-omics assisted identification of the key and species-specific regulatory components of drought-tolerant mechanisms in Gossypium stocksii.</title>
        <authorList>
            <person name="Yu D."/>
            <person name="Ke L."/>
            <person name="Zhang D."/>
            <person name="Wu Y."/>
            <person name="Sun Y."/>
            <person name="Mei J."/>
            <person name="Sun J."/>
            <person name="Sun Y."/>
        </authorList>
    </citation>
    <scope>NUCLEOTIDE SEQUENCE [LARGE SCALE GENOMIC DNA]</scope>
    <source>
        <strain evidence="3">cv. E1</strain>
        <tissue evidence="2">Leaf</tissue>
    </source>
</reference>
<keyword evidence="1" id="KW-0812">Transmembrane</keyword>
<dbReference type="AlphaFoldDB" id="A0A9D3UGH1"/>
<organism evidence="2 3">
    <name type="scientific">Gossypium stocksii</name>
    <dbReference type="NCBI Taxonomy" id="47602"/>
    <lineage>
        <taxon>Eukaryota</taxon>
        <taxon>Viridiplantae</taxon>
        <taxon>Streptophyta</taxon>
        <taxon>Embryophyta</taxon>
        <taxon>Tracheophyta</taxon>
        <taxon>Spermatophyta</taxon>
        <taxon>Magnoliopsida</taxon>
        <taxon>eudicotyledons</taxon>
        <taxon>Gunneridae</taxon>
        <taxon>Pentapetalae</taxon>
        <taxon>rosids</taxon>
        <taxon>malvids</taxon>
        <taxon>Malvales</taxon>
        <taxon>Malvaceae</taxon>
        <taxon>Malvoideae</taxon>
        <taxon>Gossypium</taxon>
    </lineage>
</organism>
<feature type="transmembrane region" description="Helical" evidence="1">
    <location>
        <begin position="74"/>
        <end position="96"/>
    </location>
</feature>
<dbReference type="Proteomes" id="UP000828251">
    <property type="component" value="Unassembled WGS sequence"/>
</dbReference>
<keyword evidence="1" id="KW-1133">Transmembrane helix</keyword>
<gene>
    <name evidence="2" type="ORF">J1N35_041824</name>
</gene>
<proteinExistence type="predicted"/>
<protein>
    <submittedName>
        <fullName evidence="2">Uncharacterized protein</fullName>
    </submittedName>
</protein>
<evidence type="ECO:0000313" key="2">
    <source>
        <dbReference type="EMBL" id="KAH1040081.1"/>
    </source>
</evidence>
<keyword evidence="3" id="KW-1185">Reference proteome</keyword>
<evidence type="ECO:0000313" key="3">
    <source>
        <dbReference type="Proteomes" id="UP000828251"/>
    </source>
</evidence>
<accession>A0A9D3UGH1</accession>
<sequence length="97" mass="10558">MSMARGAFYQGPYMSQAVMQMRAGMVGMCFSSGLPTIPAASPFSELVGLPLMFGIGTRNLGRPLLQMPYFHSQLPLPAATTPTMLPIYLTLAALFYY</sequence>
<comment type="caution">
    <text evidence="2">The sequence shown here is derived from an EMBL/GenBank/DDBJ whole genome shotgun (WGS) entry which is preliminary data.</text>
</comment>
<dbReference type="EMBL" id="JAIQCV010000012">
    <property type="protein sequence ID" value="KAH1040081.1"/>
    <property type="molecule type" value="Genomic_DNA"/>
</dbReference>
<keyword evidence="1" id="KW-0472">Membrane</keyword>